<gene>
    <name evidence="2" type="ORF">MNBD_BACTEROID07-1707</name>
</gene>
<dbReference type="NCBIfam" id="TIGR02436">
    <property type="entry name" value="four helix bundle protein"/>
    <property type="match status" value="1"/>
</dbReference>
<dbReference type="Pfam" id="PF05635">
    <property type="entry name" value="23S_rRNA_IVP"/>
    <property type="match status" value="1"/>
</dbReference>
<feature type="compositionally biased region" description="Low complexity" evidence="1">
    <location>
        <begin position="143"/>
        <end position="158"/>
    </location>
</feature>
<organism evidence="2">
    <name type="scientific">hydrothermal vent metagenome</name>
    <dbReference type="NCBI Taxonomy" id="652676"/>
    <lineage>
        <taxon>unclassified sequences</taxon>
        <taxon>metagenomes</taxon>
        <taxon>ecological metagenomes</taxon>
    </lineage>
</organism>
<name>A0A3B0UEM0_9ZZZZ</name>
<dbReference type="SUPFAM" id="SSF158446">
    <property type="entry name" value="IVS-encoded protein-like"/>
    <property type="match status" value="1"/>
</dbReference>
<proteinExistence type="predicted"/>
<evidence type="ECO:0000313" key="2">
    <source>
        <dbReference type="EMBL" id="VAW29471.1"/>
    </source>
</evidence>
<protein>
    <recommendedName>
        <fullName evidence="3">Four helix bundle protein</fullName>
    </recommendedName>
</protein>
<evidence type="ECO:0000256" key="1">
    <source>
        <dbReference type="SAM" id="MobiDB-lite"/>
    </source>
</evidence>
<dbReference type="AlphaFoldDB" id="A0A3B0UEM0"/>
<reference evidence="2" key="1">
    <citation type="submission" date="2018-06" db="EMBL/GenBank/DDBJ databases">
        <authorList>
            <person name="Zhirakovskaya E."/>
        </authorList>
    </citation>
    <scope>NUCLEOTIDE SEQUENCE</scope>
</reference>
<accession>A0A3B0UEM0</accession>
<dbReference type="Gene3D" id="1.20.1440.60">
    <property type="entry name" value="23S rRNA-intervening sequence"/>
    <property type="match status" value="1"/>
</dbReference>
<sequence>MYNENKNEERPGQVEKQERPGTFFRFEDLRVYHKSLDYVTWLQDVTMLFPESDKSQLAIRFNESARNIALYIAEGSARNKTQFIYYLRMAKSAIRQCMVYTTLSYGLNIMSESHEDESRTQLMEMTKMVGALISSLQRSLNNHGNYNNSNGYHNHNNGNGNGSGNGNSNGHYNNDPLPGDPNISSDYLPED</sequence>
<dbReference type="InterPro" id="IPR036583">
    <property type="entry name" value="23S_rRNA_IVS_sf"/>
</dbReference>
<dbReference type="EMBL" id="UOET01000371">
    <property type="protein sequence ID" value="VAW29471.1"/>
    <property type="molecule type" value="Genomic_DNA"/>
</dbReference>
<feature type="region of interest" description="Disordered" evidence="1">
    <location>
        <begin position="143"/>
        <end position="191"/>
    </location>
</feature>
<dbReference type="InterPro" id="IPR012657">
    <property type="entry name" value="23S_rRNA-intervening_sequence"/>
</dbReference>
<evidence type="ECO:0008006" key="3">
    <source>
        <dbReference type="Google" id="ProtNLM"/>
    </source>
</evidence>